<organism evidence="1 2">
    <name type="scientific">Mycena albidolilacea</name>
    <dbReference type="NCBI Taxonomy" id="1033008"/>
    <lineage>
        <taxon>Eukaryota</taxon>
        <taxon>Fungi</taxon>
        <taxon>Dikarya</taxon>
        <taxon>Basidiomycota</taxon>
        <taxon>Agaricomycotina</taxon>
        <taxon>Agaricomycetes</taxon>
        <taxon>Agaricomycetidae</taxon>
        <taxon>Agaricales</taxon>
        <taxon>Marasmiineae</taxon>
        <taxon>Mycenaceae</taxon>
        <taxon>Mycena</taxon>
    </lineage>
</organism>
<keyword evidence="2" id="KW-1185">Reference proteome</keyword>
<gene>
    <name evidence="1" type="ORF">DFH08DRAFT_949307</name>
</gene>
<sequence>MSSSAVPRVCTSYGLKFIEMFSEYNPVAPATPPPAPKWTQLTENEVRAIIQSHLFPNTAPPVPVRPPDAALRNQPALAENLAREHAATHDQPH</sequence>
<proteinExistence type="predicted"/>
<name>A0AAD7ASU1_9AGAR</name>
<protein>
    <submittedName>
        <fullName evidence="1">Uncharacterized protein</fullName>
    </submittedName>
</protein>
<dbReference type="EMBL" id="JARIHO010000002">
    <property type="protein sequence ID" value="KAJ7367351.1"/>
    <property type="molecule type" value="Genomic_DNA"/>
</dbReference>
<accession>A0AAD7ASU1</accession>
<comment type="caution">
    <text evidence="1">The sequence shown here is derived from an EMBL/GenBank/DDBJ whole genome shotgun (WGS) entry which is preliminary data.</text>
</comment>
<dbReference type="AlphaFoldDB" id="A0AAD7ASU1"/>
<reference evidence="1" key="1">
    <citation type="submission" date="2023-03" db="EMBL/GenBank/DDBJ databases">
        <title>Massive genome expansion in bonnet fungi (Mycena s.s.) driven by repeated elements and novel gene families across ecological guilds.</title>
        <authorList>
            <consortium name="Lawrence Berkeley National Laboratory"/>
            <person name="Harder C.B."/>
            <person name="Miyauchi S."/>
            <person name="Viragh M."/>
            <person name="Kuo A."/>
            <person name="Thoen E."/>
            <person name="Andreopoulos B."/>
            <person name="Lu D."/>
            <person name="Skrede I."/>
            <person name="Drula E."/>
            <person name="Henrissat B."/>
            <person name="Morin E."/>
            <person name="Kohler A."/>
            <person name="Barry K."/>
            <person name="LaButti K."/>
            <person name="Morin E."/>
            <person name="Salamov A."/>
            <person name="Lipzen A."/>
            <person name="Mereny Z."/>
            <person name="Hegedus B."/>
            <person name="Baldrian P."/>
            <person name="Stursova M."/>
            <person name="Weitz H."/>
            <person name="Taylor A."/>
            <person name="Grigoriev I.V."/>
            <person name="Nagy L.G."/>
            <person name="Martin F."/>
            <person name="Kauserud H."/>
        </authorList>
    </citation>
    <scope>NUCLEOTIDE SEQUENCE</scope>
    <source>
        <strain evidence="1">CBHHK002</strain>
    </source>
</reference>
<evidence type="ECO:0000313" key="2">
    <source>
        <dbReference type="Proteomes" id="UP001218218"/>
    </source>
</evidence>
<evidence type="ECO:0000313" key="1">
    <source>
        <dbReference type="EMBL" id="KAJ7367351.1"/>
    </source>
</evidence>
<dbReference type="Proteomes" id="UP001218218">
    <property type="component" value="Unassembled WGS sequence"/>
</dbReference>